<sequence>MPDTTYVTFDESWDATSRTGGRALSREEARARDATVPPYAVIYHVPGREVPLGAWVVAWKPSRGA</sequence>
<dbReference type="EMBL" id="CP102514">
    <property type="protein sequence ID" value="UUY51773.1"/>
    <property type="molecule type" value="Genomic_DNA"/>
</dbReference>
<dbReference type="Proteomes" id="UP001057738">
    <property type="component" value="Chromosome"/>
</dbReference>
<keyword evidence="2" id="KW-1185">Reference proteome</keyword>
<dbReference type="RefSeq" id="WP_257857716.1">
    <property type="nucleotide sequence ID" value="NZ_CP102514.1"/>
</dbReference>
<evidence type="ECO:0000313" key="2">
    <source>
        <dbReference type="Proteomes" id="UP001057738"/>
    </source>
</evidence>
<accession>A0ABY5Q7C6</accession>
<reference evidence="1" key="1">
    <citation type="submission" date="2022-08" db="EMBL/GenBank/DDBJ databases">
        <authorList>
            <person name="Tian L."/>
        </authorList>
    </citation>
    <scope>NUCLEOTIDE SEQUENCE</scope>
    <source>
        <strain evidence="1">CM253</strain>
    </source>
</reference>
<name>A0ABY5Q7C6_9ACTN</name>
<proteinExistence type="predicted"/>
<gene>
    <name evidence="1" type="ORF">NRK68_33735</name>
</gene>
<protein>
    <submittedName>
        <fullName evidence="1">Uncharacterized protein</fullName>
    </submittedName>
</protein>
<evidence type="ECO:0000313" key="1">
    <source>
        <dbReference type="EMBL" id="UUY51773.1"/>
    </source>
</evidence>
<organism evidence="1 2">
    <name type="scientific">Streptomyces yangpuensis</name>
    <dbReference type="NCBI Taxonomy" id="1648182"/>
    <lineage>
        <taxon>Bacteria</taxon>
        <taxon>Bacillati</taxon>
        <taxon>Actinomycetota</taxon>
        <taxon>Actinomycetes</taxon>
        <taxon>Kitasatosporales</taxon>
        <taxon>Streptomycetaceae</taxon>
        <taxon>Streptomyces</taxon>
    </lineage>
</organism>
<dbReference type="GeneID" id="95578500"/>